<evidence type="ECO:0000313" key="5">
    <source>
        <dbReference type="Proteomes" id="UP000628775"/>
    </source>
</evidence>
<dbReference type="SUPFAM" id="SSF51445">
    <property type="entry name" value="(Trans)glycosidases"/>
    <property type="match status" value="1"/>
</dbReference>
<comment type="pathway">
    <text evidence="1">Glycan metabolism.</text>
</comment>
<dbReference type="Gene3D" id="3.20.20.80">
    <property type="entry name" value="Glycosidases"/>
    <property type="match status" value="1"/>
</dbReference>
<dbReference type="InterPro" id="IPR010720">
    <property type="entry name" value="Alpha-L-AF_C"/>
</dbReference>
<feature type="domain" description="Alpha-L-arabinofuranosidase C-terminal" evidence="3">
    <location>
        <begin position="1"/>
        <end position="63"/>
    </location>
</feature>
<evidence type="ECO:0000256" key="2">
    <source>
        <dbReference type="ARBA" id="ARBA00011165"/>
    </source>
</evidence>
<evidence type="ECO:0000313" key="4">
    <source>
        <dbReference type="EMBL" id="GGE25883.1"/>
    </source>
</evidence>
<keyword evidence="5" id="KW-1185">Reference proteome</keyword>
<dbReference type="EMBL" id="BMIR01000001">
    <property type="protein sequence ID" value="GGE25883.1"/>
    <property type="molecule type" value="Genomic_DNA"/>
</dbReference>
<dbReference type="GO" id="GO:0046373">
    <property type="term" value="P:L-arabinose metabolic process"/>
    <property type="evidence" value="ECO:0007669"/>
    <property type="project" value="InterPro"/>
</dbReference>
<protein>
    <recommendedName>
        <fullName evidence="3">Alpha-L-arabinofuranosidase C-terminal domain-containing protein</fullName>
    </recommendedName>
</protein>
<reference evidence="4" key="2">
    <citation type="submission" date="2020-09" db="EMBL/GenBank/DDBJ databases">
        <authorList>
            <person name="Sun Q."/>
            <person name="Zhou Y."/>
        </authorList>
    </citation>
    <scope>NUCLEOTIDE SEQUENCE</scope>
    <source>
        <strain evidence="4">CGMCC 1.15371</strain>
    </source>
</reference>
<dbReference type="AlphaFoldDB" id="A0A8J2VIZ9"/>
<dbReference type="GO" id="GO:0000272">
    <property type="term" value="P:polysaccharide catabolic process"/>
    <property type="evidence" value="ECO:0007669"/>
    <property type="project" value="TreeGrafter"/>
</dbReference>
<comment type="caution">
    <text evidence="4">The sequence shown here is derived from an EMBL/GenBank/DDBJ whole genome shotgun (WGS) entry which is preliminary data.</text>
</comment>
<accession>A0A8J2VIZ9</accession>
<dbReference type="PANTHER" id="PTHR43576:SF3">
    <property type="entry name" value="ALPHA-L-ARABINOFURANOSIDASE C"/>
    <property type="match status" value="1"/>
</dbReference>
<dbReference type="InterPro" id="IPR017853">
    <property type="entry name" value="GH"/>
</dbReference>
<comment type="subunit">
    <text evidence="2">Homohexamer; trimer of dimers.</text>
</comment>
<evidence type="ECO:0000256" key="1">
    <source>
        <dbReference type="ARBA" id="ARBA00004881"/>
    </source>
</evidence>
<name>A0A8J2VIZ9_9BACL</name>
<evidence type="ECO:0000259" key="3">
    <source>
        <dbReference type="Pfam" id="PF06964"/>
    </source>
</evidence>
<dbReference type="PANTHER" id="PTHR43576">
    <property type="entry name" value="ALPHA-L-ARABINOFURANOSIDASE C-RELATED"/>
    <property type="match status" value="1"/>
</dbReference>
<dbReference type="GO" id="GO:0046556">
    <property type="term" value="F:alpha-L-arabinofuranosidase activity"/>
    <property type="evidence" value="ECO:0007669"/>
    <property type="project" value="UniProtKB-EC"/>
</dbReference>
<reference evidence="4" key="1">
    <citation type="journal article" date="2014" name="Int. J. Syst. Evol. Microbiol.">
        <title>Complete genome sequence of Corynebacterium casei LMG S-19264T (=DSM 44701T), isolated from a smear-ripened cheese.</title>
        <authorList>
            <consortium name="US DOE Joint Genome Institute (JGI-PGF)"/>
            <person name="Walter F."/>
            <person name="Albersmeier A."/>
            <person name="Kalinowski J."/>
            <person name="Ruckert C."/>
        </authorList>
    </citation>
    <scope>NUCLEOTIDE SEQUENCE</scope>
    <source>
        <strain evidence="4">CGMCC 1.15371</strain>
    </source>
</reference>
<proteinExistence type="predicted"/>
<organism evidence="4 5">
    <name type="scientific">Pullulanibacillus camelliae</name>
    <dbReference type="NCBI Taxonomy" id="1707096"/>
    <lineage>
        <taxon>Bacteria</taxon>
        <taxon>Bacillati</taxon>
        <taxon>Bacillota</taxon>
        <taxon>Bacilli</taxon>
        <taxon>Bacillales</taxon>
        <taxon>Sporolactobacillaceae</taxon>
        <taxon>Pullulanibacillus</taxon>
    </lineage>
</organism>
<dbReference type="Proteomes" id="UP000628775">
    <property type="component" value="Unassembled WGS sequence"/>
</dbReference>
<dbReference type="Pfam" id="PF06964">
    <property type="entry name" value="Alpha-L-AF_C"/>
    <property type="match status" value="1"/>
</dbReference>
<gene>
    <name evidence="4" type="ORF">GCM10011391_00320</name>
</gene>
<sequence length="64" mass="7133">MEDALVVGTLLIKLLKHADRVKIACLAQLVNVIAPIMTQKGGEAWKQTIYYPYLHASLYGRGTF</sequence>